<comment type="function">
    <text evidence="11">Catalyzes the specific phosphorylation of the 3-hydroxyl group of shikimic acid using ATP as a cosubstrate.</text>
</comment>
<comment type="pathway">
    <text evidence="1 11">Metabolic intermediate biosynthesis; chorismate biosynthesis; chorismate from D-erythrose 4-phosphate and phosphoenolpyruvate: step 5/7.</text>
</comment>
<dbReference type="InterPro" id="IPR000623">
    <property type="entry name" value="Shikimate_kinase/TSH1"/>
</dbReference>
<keyword evidence="4 11" id="KW-0028">Amino-acid biosynthesis</keyword>
<comment type="catalytic activity">
    <reaction evidence="10 11">
        <text>shikimate + ATP = 3-phosphoshikimate + ADP + H(+)</text>
        <dbReference type="Rhea" id="RHEA:13121"/>
        <dbReference type="ChEBI" id="CHEBI:15378"/>
        <dbReference type="ChEBI" id="CHEBI:30616"/>
        <dbReference type="ChEBI" id="CHEBI:36208"/>
        <dbReference type="ChEBI" id="CHEBI:145989"/>
        <dbReference type="ChEBI" id="CHEBI:456216"/>
        <dbReference type="EC" id="2.7.1.71"/>
    </reaction>
</comment>
<feature type="binding site" evidence="11">
    <location>
        <position position="139"/>
    </location>
    <ligand>
        <name>substrate</name>
    </ligand>
</feature>
<dbReference type="Gene3D" id="3.40.50.300">
    <property type="entry name" value="P-loop containing nucleotide triphosphate hydrolases"/>
    <property type="match status" value="1"/>
</dbReference>
<dbReference type="InterPro" id="IPR023000">
    <property type="entry name" value="Shikimate_kinase_CS"/>
</dbReference>
<evidence type="ECO:0000256" key="9">
    <source>
        <dbReference type="ARBA" id="ARBA00023141"/>
    </source>
</evidence>
<evidence type="ECO:0000256" key="8">
    <source>
        <dbReference type="ARBA" id="ARBA00022840"/>
    </source>
</evidence>
<evidence type="ECO:0000256" key="3">
    <source>
        <dbReference type="ARBA" id="ARBA00012154"/>
    </source>
</evidence>
<dbReference type="Pfam" id="PF01202">
    <property type="entry name" value="SKI"/>
    <property type="match status" value="1"/>
</dbReference>
<dbReference type="Proteomes" id="UP000632377">
    <property type="component" value="Unassembled WGS sequence"/>
</dbReference>
<comment type="similarity">
    <text evidence="2 11">Belongs to the shikimate kinase family.</text>
</comment>
<evidence type="ECO:0000256" key="2">
    <source>
        <dbReference type="ARBA" id="ARBA00006997"/>
    </source>
</evidence>
<evidence type="ECO:0000313" key="12">
    <source>
        <dbReference type="EMBL" id="MBL4938360.1"/>
    </source>
</evidence>
<accession>A0ABS1TGA6</accession>
<dbReference type="PRINTS" id="PR01100">
    <property type="entry name" value="SHIKIMTKNASE"/>
</dbReference>
<evidence type="ECO:0000256" key="11">
    <source>
        <dbReference type="HAMAP-Rule" id="MF_00109"/>
    </source>
</evidence>
<comment type="caution">
    <text evidence="11">Lacks conserved residue(s) required for the propagation of feature annotation.</text>
</comment>
<proteinExistence type="inferred from homology"/>
<dbReference type="PROSITE" id="PS01128">
    <property type="entry name" value="SHIKIMATE_KINASE"/>
    <property type="match status" value="1"/>
</dbReference>
<comment type="subcellular location">
    <subcellularLocation>
        <location evidence="11">Cytoplasm</location>
    </subcellularLocation>
</comment>
<feature type="binding site" evidence="11">
    <location>
        <position position="22"/>
    </location>
    <ligand>
        <name>Mg(2+)</name>
        <dbReference type="ChEBI" id="CHEBI:18420"/>
    </ligand>
</feature>
<dbReference type="RefSeq" id="WP_202751082.1">
    <property type="nucleotide sequence ID" value="NZ_JAESWC010000018.1"/>
</dbReference>
<evidence type="ECO:0000256" key="6">
    <source>
        <dbReference type="ARBA" id="ARBA00022741"/>
    </source>
</evidence>
<evidence type="ECO:0000256" key="10">
    <source>
        <dbReference type="ARBA" id="ARBA00048567"/>
    </source>
</evidence>
<dbReference type="PANTHER" id="PTHR21087:SF16">
    <property type="entry name" value="SHIKIMATE KINASE 1, CHLOROPLASTIC"/>
    <property type="match status" value="1"/>
</dbReference>
<evidence type="ECO:0000313" key="13">
    <source>
        <dbReference type="Proteomes" id="UP000632377"/>
    </source>
</evidence>
<dbReference type="EMBL" id="JAESWC010000018">
    <property type="protein sequence ID" value="MBL4938360.1"/>
    <property type="molecule type" value="Genomic_DNA"/>
</dbReference>
<dbReference type="PANTHER" id="PTHR21087">
    <property type="entry name" value="SHIKIMATE KINASE"/>
    <property type="match status" value="1"/>
</dbReference>
<dbReference type="HAMAP" id="MF_00109">
    <property type="entry name" value="Shikimate_kinase"/>
    <property type="match status" value="1"/>
</dbReference>
<feature type="binding site" evidence="11">
    <location>
        <position position="85"/>
    </location>
    <ligand>
        <name>substrate</name>
    </ligand>
</feature>
<feature type="binding site" evidence="11">
    <location>
        <begin position="18"/>
        <end position="23"/>
    </location>
    <ligand>
        <name>ATP</name>
        <dbReference type="ChEBI" id="CHEBI:30616"/>
    </ligand>
</feature>
<feature type="binding site" evidence="11">
    <location>
        <position position="40"/>
    </location>
    <ligand>
        <name>substrate</name>
    </ligand>
</feature>
<keyword evidence="6 11" id="KW-0547">Nucleotide-binding</keyword>
<dbReference type="SUPFAM" id="SSF52540">
    <property type="entry name" value="P-loop containing nucleoside triphosphate hydrolases"/>
    <property type="match status" value="1"/>
</dbReference>
<evidence type="ECO:0000256" key="4">
    <source>
        <dbReference type="ARBA" id="ARBA00022605"/>
    </source>
</evidence>
<gene>
    <name evidence="11" type="primary">aroK</name>
    <name evidence="12" type="ORF">JK636_21845</name>
</gene>
<reference evidence="12 13" key="1">
    <citation type="submission" date="2021-01" db="EMBL/GenBank/DDBJ databases">
        <title>Genome public.</title>
        <authorList>
            <person name="Liu C."/>
            <person name="Sun Q."/>
        </authorList>
    </citation>
    <scope>NUCLEOTIDE SEQUENCE [LARGE SCALE GENOMIC DNA]</scope>
    <source>
        <strain evidence="12 13">YIM B02515</strain>
    </source>
</reference>
<keyword evidence="9 11" id="KW-0057">Aromatic amino acid biosynthesis</keyword>
<comment type="subunit">
    <text evidence="11">Monomer.</text>
</comment>
<keyword evidence="13" id="KW-1185">Reference proteome</keyword>
<keyword evidence="7 11" id="KW-0418">Kinase</keyword>
<dbReference type="InterPro" id="IPR027417">
    <property type="entry name" value="P-loop_NTPase"/>
</dbReference>
<keyword evidence="11" id="KW-0479">Metal-binding</keyword>
<keyword evidence="5 11" id="KW-0808">Transferase</keyword>
<dbReference type="EC" id="2.7.1.71" evidence="3 11"/>
<evidence type="ECO:0000256" key="7">
    <source>
        <dbReference type="ARBA" id="ARBA00022777"/>
    </source>
</evidence>
<feature type="binding site" evidence="11">
    <location>
        <position position="63"/>
    </location>
    <ligand>
        <name>substrate</name>
    </ligand>
</feature>
<dbReference type="GO" id="GO:0016301">
    <property type="term" value="F:kinase activity"/>
    <property type="evidence" value="ECO:0007669"/>
    <property type="project" value="UniProtKB-KW"/>
</dbReference>
<name>A0ABS1TGA6_9CLOT</name>
<comment type="cofactor">
    <cofactor evidence="11">
        <name>Mg(2+)</name>
        <dbReference type="ChEBI" id="CHEBI:18420"/>
    </cofactor>
    <text evidence="11">Binds 1 Mg(2+) ion per subunit.</text>
</comment>
<protein>
    <recommendedName>
        <fullName evidence="3 11">Shikimate kinase</fullName>
        <shortName evidence="11">SK</shortName>
        <ecNumber evidence="3 11">2.7.1.71</ecNumber>
    </recommendedName>
</protein>
<dbReference type="InterPro" id="IPR031322">
    <property type="entry name" value="Shikimate/glucono_kinase"/>
</dbReference>
<dbReference type="CDD" id="cd00464">
    <property type="entry name" value="SK"/>
    <property type="match status" value="1"/>
</dbReference>
<evidence type="ECO:0000256" key="5">
    <source>
        <dbReference type="ARBA" id="ARBA00022679"/>
    </source>
</evidence>
<keyword evidence="11" id="KW-0460">Magnesium</keyword>
<sequence>MKNFKTINKNITLIGMPGSGKTSIGREIAKILSLPFYDIDEYIENKEKETVSTIFLKGEDYFRKLESEAIEAVSKNCPSIISTGGGSVKVSSNMEVLKRNSVILFINRPLENIINDIDISGRPLLADGTSRLYKLYEERYHLYKKYSDIEILNDQDFNMTVNKIIELLHILL</sequence>
<comment type="caution">
    <text evidence="12">The sequence shown here is derived from an EMBL/GenBank/DDBJ whole genome shotgun (WGS) entry which is preliminary data.</text>
</comment>
<organism evidence="12 13">
    <name type="scientific">Clostridium rhizosphaerae</name>
    <dbReference type="NCBI Taxonomy" id="2803861"/>
    <lineage>
        <taxon>Bacteria</taxon>
        <taxon>Bacillati</taxon>
        <taxon>Bacillota</taxon>
        <taxon>Clostridia</taxon>
        <taxon>Eubacteriales</taxon>
        <taxon>Clostridiaceae</taxon>
        <taxon>Clostridium</taxon>
    </lineage>
</organism>
<feature type="binding site" evidence="11">
    <location>
        <position position="122"/>
    </location>
    <ligand>
        <name>ATP</name>
        <dbReference type="ChEBI" id="CHEBI:30616"/>
    </ligand>
</feature>
<keyword evidence="11" id="KW-0963">Cytoplasm</keyword>
<evidence type="ECO:0000256" key="1">
    <source>
        <dbReference type="ARBA" id="ARBA00004842"/>
    </source>
</evidence>
<keyword evidence="8 11" id="KW-0067">ATP-binding</keyword>